<dbReference type="InterPro" id="IPR001969">
    <property type="entry name" value="Aspartic_peptidase_AS"/>
</dbReference>
<dbReference type="EMBL" id="JBHSMT010000030">
    <property type="protein sequence ID" value="MFC5476348.1"/>
    <property type="molecule type" value="Genomic_DNA"/>
</dbReference>
<feature type="transmembrane region" description="Helical" evidence="10">
    <location>
        <begin position="294"/>
        <end position="313"/>
    </location>
</feature>
<evidence type="ECO:0000313" key="11">
    <source>
        <dbReference type="EMBL" id="MFC5476348.1"/>
    </source>
</evidence>
<evidence type="ECO:0000313" key="12">
    <source>
        <dbReference type="Proteomes" id="UP001596045"/>
    </source>
</evidence>
<feature type="transmembrane region" description="Helical" evidence="10">
    <location>
        <begin position="54"/>
        <end position="73"/>
    </location>
</feature>
<keyword evidence="2" id="KW-0813">Transport</keyword>
<keyword evidence="6" id="KW-0630">Potassium</keyword>
<dbReference type="RefSeq" id="WP_379000462.1">
    <property type="nucleotide sequence ID" value="NZ_JBHSMT010000030.1"/>
</dbReference>
<keyword evidence="3" id="KW-1003">Cell membrane</keyword>
<evidence type="ECO:0000256" key="4">
    <source>
        <dbReference type="ARBA" id="ARBA00022538"/>
    </source>
</evidence>
<dbReference type="InterPro" id="IPR004772">
    <property type="entry name" value="TrkH"/>
</dbReference>
<keyword evidence="9 10" id="KW-0472">Membrane</keyword>
<sequence>MRPVPPPKRLLLQAKNHLLGLAPPQFLTLSFVLLALAGTLLLKLPLATHTPISWLQAMFTATSASTVTGLIVLDTGTQFTLFGQSVLIVLMQCGGLGLMAFGVLIIHVMSGQLALRHRTALREALNQSEQADMRRILGLLFGFTISMELLGTALLALHWVPQLGWSRGLFYSFFHAISAFNNAGFSLQSDNLASNVGDPLINIVITGLLISGGIGFVVVADMLGKSRFRDYSLHTKLMLIGTLALNLIAMLVILVLEYGNPATLGGLSSFSTKLWAAWFQAVTPRTAGFNTIDIQALLPATAFFIMGLMFIGGGSGSTASGIKLSTFMVLLLATRAFLRQRQHPVVFGRSLDSNVILRALAITVISLFCVITGTLLLTITEKGPFLDLAFEVVSAFGTAGLSRGLTADLSMAGQCVIMLLMLIGRVGPLTLAFTLANPHSTRIKYPVRQVNIG</sequence>
<reference evidence="12" key="1">
    <citation type="journal article" date="2019" name="Int. J. Syst. Evol. Microbiol.">
        <title>The Global Catalogue of Microorganisms (GCM) 10K type strain sequencing project: providing services to taxonomists for standard genome sequencing and annotation.</title>
        <authorList>
            <consortium name="The Broad Institute Genomics Platform"/>
            <consortium name="The Broad Institute Genome Sequencing Center for Infectious Disease"/>
            <person name="Wu L."/>
            <person name="Ma J."/>
        </authorList>
    </citation>
    <scope>NUCLEOTIDE SEQUENCE [LARGE SCALE GENOMIC DNA]</scope>
    <source>
        <strain evidence="12">JCM 17066</strain>
    </source>
</reference>
<feature type="transmembrane region" description="Helical" evidence="10">
    <location>
        <begin position="236"/>
        <end position="256"/>
    </location>
</feature>
<evidence type="ECO:0000256" key="1">
    <source>
        <dbReference type="ARBA" id="ARBA00004651"/>
    </source>
</evidence>
<dbReference type="NCBIfam" id="TIGR00933">
    <property type="entry name" value="2a38"/>
    <property type="match status" value="1"/>
</dbReference>
<comment type="caution">
    <text evidence="11">The sequence shown here is derived from an EMBL/GenBank/DDBJ whole genome shotgun (WGS) entry which is preliminary data.</text>
</comment>
<evidence type="ECO:0000256" key="7">
    <source>
        <dbReference type="ARBA" id="ARBA00022989"/>
    </source>
</evidence>
<gene>
    <name evidence="11" type="ORF">ACFPM8_20480</name>
</gene>
<dbReference type="PROSITE" id="PS00141">
    <property type="entry name" value="ASP_PROTEASE"/>
    <property type="match status" value="1"/>
</dbReference>
<keyword evidence="8" id="KW-0406">Ion transport</keyword>
<feature type="transmembrane region" description="Helical" evidence="10">
    <location>
        <begin position="411"/>
        <end position="436"/>
    </location>
</feature>
<evidence type="ECO:0000256" key="3">
    <source>
        <dbReference type="ARBA" id="ARBA00022475"/>
    </source>
</evidence>
<keyword evidence="12" id="KW-1185">Reference proteome</keyword>
<keyword evidence="7 10" id="KW-1133">Transmembrane helix</keyword>
<dbReference type="Proteomes" id="UP001596045">
    <property type="component" value="Unassembled WGS sequence"/>
</dbReference>
<organism evidence="11 12">
    <name type="scientific">Paraherbaspirillum soli</name>
    <dbReference type="NCBI Taxonomy" id="631222"/>
    <lineage>
        <taxon>Bacteria</taxon>
        <taxon>Pseudomonadati</taxon>
        <taxon>Pseudomonadota</taxon>
        <taxon>Betaproteobacteria</taxon>
        <taxon>Burkholderiales</taxon>
        <taxon>Oxalobacteraceae</taxon>
        <taxon>Paraherbaspirillum</taxon>
    </lineage>
</organism>
<dbReference type="Pfam" id="PF02386">
    <property type="entry name" value="TrkH"/>
    <property type="match status" value="1"/>
</dbReference>
<evidence type="ECO:0000256" key="6">
    <source>
        <dbReference type="ARBA" id="ARBA00022958"/>
    </source>
</evidence>
<protein>
    <submittedName>
        <fullName evidence="11">TrkH family potassium uptake protein</fullName>
    </submittedName>
</protein>
<comment type="subcellular location">
    <subcellularLocation>
        <location evidence="1">Cell membrane</location>
        <topology evidence="1">Multi-pass membrane protein</topology>
    </subcellularLocation>
</comment>
<keyword evidence="4" id="KW-0633">Potassium transport</keyword>
<feature type="transmembrane region" description="Helical" evidence="10">
    <location>
        <begin position="136"/>
        <end position="160"/>
    </location>
</feature>
<keyword evidence="5 10" id="KW-0812">Transmembrane</keyword>
<feature type="transmembrane region" description="Helical" evidence="10">
    <location>
        <begin position="20"/>
        <end position="42"/>
    </location>
</feature>
<evidence type="ECO:0000256" key="2">
    <source>
        <dbReference type="ARBA" id="ARBA00022448"/>
    </source>
</evidence>
<evidence type="ECO:0000256" key="8">
    <source>
        <dbReference type="ARBA" id="ARBA00023065"/>
    </source>
</evidence>
<feature type="transmembrane region" description="Helical" evidence="10">
    <location>
        <begin position="359"/>
        <end position="379"/>
    </location>
</feature>
<evidence type="ECO:0000256" key="10">
    <source>
        <dbReference type="SAM" id="Phobius"/>
    </source>
</evidence>
<name>A0ABW0MH85_9BURK</name>
<evidence type="ECO:0000256" key="5">
    <source>
        <dbReference type="ARBA" id="ARBA00022692"/>
    </source>
</evidence>
<feature type="transmembrane region" description="Helical" evidence="10">
    <location>
        <begin position="85"/>
        <end position="115"/>
    </location>
</feature>
<evidence type="ECO:0000256" key="9">
    <source>
        <dbReference type="ARBA" id="ARBA00023136"/>
    </source>
</evidence>
<feature type="transmembrane region" description="Helical" evidence="10">
    <location>
        <begin position="200"/>
        <end position="224"/>
    </location>
</feature>
<dbReference type="PANTHER" id="PTHR32024">
    <property type="entry name" value="TRK SYSTEM POTASSIUM UPTAKE PROTEIN TRKG-RELATED"/>
    <property type="match status" value="1"/>
</dbReference>
<dbReference type="InterPro" id="IPR003445">
    <property type="entry name" value="Cat_transpt"/>
</dbReference>
<accession>A0ABW0MH85</accession>
<proteinExistence type="predicted"/>
<dbReference type="PANTHER" id="PTHR32024:SF1">
    <property type="entry name" value="KTR SYSTEM POTASSIUM UPTAKE PROTEIN B"/>
    <property type="match status" value="1"/>
</dbReference>